<dbReference type="Pfam" id="PF02746">
    <property type="entry name" value="MR_MLE_N"/>
    <property type="match status" value="1"/>
</dbReference>
<dbReference type="InterPro" id="IPR029017">
    <property type="entry name" value="Enolase-like_N"/>
</dbReference>
<dbReference type="SFLD" id="SFLDS00001">
    <property type="entry name" value="Enolase"/>
    <property type="match status" value="1"/>
</dbReference>
<feature type="active site" description="Proton acceptor; specific for (S)-substrate epimerization" evidence="5">
    <location>
        <position position="266"/>
    </location>
</feature>
<evidence type="ECO:0000256" key="7">
    <source>
        <dbReference type="RuleBase" id="RU366006"/>
    </source>
</evidence>
<dbReference type="PANTHER" id="PTHR48073:SF2">
    <property type="entry name" value="O-SUCCINYLBENZOATE SYNTHASE"/>
    <property type="match status" value="1"/>
</dbReference>
<gene>
    <name evidence="9" type="ORF">BEI61_01462</name>
</gene>
<dbReference type="GO" id="GO:0000287">
    <property type="term" value="F:magnesium ion binding"/>
    <property type="evidence" value="ECO:0007669"/>
    <property type="project" value="UniProtKB-ARBA"/>
</dbReference>
<dbReference type="SUPFAM" id="SSF51604">
    <property type="entry name" value="Enolase C-terminal domain-like"/>
    <property type="match status" value="1"/>
</dbReference>
<dbReference type="GO" id="GO:0016855">
    <property type="term" value="F:racemase and epimerase activity, acting on amino acids and derivatives"/>
    <property type="evidence" value="ECO:0007669"/>
    <property type="project" value="UniProtKB-UniRule"/>
</dbReference>
<proteinExistence type="inferred from homology"/>
<dbReference type="Gene3D" id="3.30.390.10">
    <property type="entry name" value="Enolase-like, N-terminal domain"/>
    <property type="match status" value="1"/>
</dbReference>
<dbReference type="PATRIC" id="fig|1432052.4.peg.1644"/>
<feature type="domain" description="Mandelate racemase/muconate lactonizing enzyme C-terminal" evidence="8">
    <location>
        <begin position="140"/>
        <end position="237"/>
    </location>
</feature>
<organism evidence="9 10">
    <name type="scientific">Eisenbergiella tayi</name>
    <dbReference type="NCBI Taxonomy" id="1432052"/>
    <lineage>
        <taxon>Bacteria</taxon>
        <taxon>Bacillati</taxon>
        <taxon>Bacillota</taxon>
        <taxon>Clostridia</taxon>
        <taxon>Lachnospirales</taxon>
        <taxon>Lachnospiraceae</taxon>
        <taxon>Eisenbergiella</taxon>
    </lineage>
</organism>
<evidence type="ECO:0000256" key="4">
    <source>
        <dbReference type="ARBA" id="ARBA00023235"/>
    </source>
</evidence>
<comment type="similarity">
    <text evidence="1 7">Belongs to the mandelate racemase/muconate lactonizing enzyme family.</text>
</comment>
<dbReference type="InterPro" id="IPR013342">
    <property type="entry name" value="Mandelate_racemase_C"/>
</dbReference>
<dbReference type="InterPro" id="IPR036849">
    <property type="entry name" value="Enolase-like_C_sf"/>
</dbReference>
<evidence type="ECO:0000256" key="2">
    <source>
        <dbReference type="ARBA" id="ARBA00022723"/>
    </source>
</evidence>
<dbReference type="EC" id="5.1.1.-" evidence="7"/>
<evidence type="ECO:0000256" key="1">
    <source>
        <dbReference type="ARBA" id="ARBA00008031"/>
    </source>
</evidence>
<dbReference type="InterPro" id="IPR013341">
    <property type="entry name" value="Mandelate_racemase_N_dom"/>
</dbReference>
<dbReference type="InterPro" id="IPR029065">
    <property type="entry name" value="Enolase_C-like"/>
</dbReference>
<feature type="binding site" evidence="6">
    <location>
        <position position="216"/>
    </location>
    <ligand>
        <name>Mg(2+)</name>
        <dbReference type="ChEBI" id="CHEBI:18420"/>
    </ligand>
</feature>
<evidence type="ECO:0000313" key="9">
    <source>
        <dbReference type="EMBL" id="ODM05573.1"/>
    </source>
</evidence>
<dbReference type="Gene3D" id="3.20.20.120">
    <property type="entry name" value="Enolase-like C-terminal domain"/>
    <property type="match status" value="1"/>
</dbReference>
<evidence type="ECO:0000313" key="10">
    <source>
        <dbReference type="Proteomes" id="UP000094067"/>
    </source>
</evidence>
<dbReference type="AlphaFoldDB" id="A0A1E3A9Z3"/>
<keyword evidence="3 6" id="KW-0460">Magnesium</keyword>
<feature type="active site" description="Proton acceptor; specific for (R)-substrate epimerization" evidence="5">
    <location>
        <position position="162"/>
    </location>
</feature>
<reference evidence="9 10" key="1">
    <citation type="submission" date="2016-07" db="EMBL/GenBank/DDBJ databases">
        <title>Characterization of isolates of Eisenbergiella tayi derived from blood cultures, using whole genome sequencing.</title>
        <authorList>
            <person name="Burdz T."/>
            <person name="Wiebe D."/>
            <person name="Huynh C."/>
            <person name="Bernard K."/>
        </authorList>
    </citation>
    <scope>NUCLEOTIDE SEQUENCE [LARGE SCALE GENOMIC DNA]</scope>
    <source>
        <strain evidence="9 10">NML 110608</strain>
    </source>
</reference>
<dbReference type="SFLD" id="SFLDF00009">
    <property type="entry name" value="o-succinylbenzoate_synthase"/>
    <property type="match status" value="1"/>
</dbReference>
<dbReference type="RefSeq" id="WP_069151788.1">
    <property type="nucleotide sequence ID" value="NZ_MCGH01000002.1"/>
</dbReference>
<comment type="cofactor">
    <cofactor evidence="6 7">
        <name>Mg(2+)</name>
        <dbReference type="ChEBI" id="CHEBI:18420"/>
    </cofactor>
    <text evidence="6 7">Binds 1 Mg(2+) ion per subunit.</text>
</comment>
<dbReference type="GO" id="GO:0006518">
    <property type="term" value="P:peptide metabolic process"/>
    <property type="evidence" value="ECO:0007669"/>
    <property type="project" value="UniProtKB-ARBA"/>
</dbReference>
<accession>A0A1E3A9Z3</accession>
<dbReference type="SMART" id="SM00922">
    <property type="entry name" value="MR_MLE"/>
    <property type="match status" value="1"/>
</dbReference>
<dbReference type="CDD" id="cd03319">
    <property type="entry name" value="L-Ala-DL-Glu_epimerase"/>
    <property type="match status" value="1"/>
</dbReference>
<dbReference type="PANTHER" id="PTHR48073">
    <property type="entry name" value="O-SUCCINYLBENZOATE SYNTHASE-RELATED"/>
    <property type="match status" value="1"/>
</dbReference>
<evidence type="ECO:0000256" key="6">
    <source>
        <dbReference type="PIRSR" id="PIRSR634603-3"/>
    </source>
</evidence>
<keyword evidence="4 7" id="KW-0413">Isomerase</keyword>
<name>A0A1E3A9Z3_9FIRM</name>
<dbReference type="SFLD" id="SFLDG00180">
    <property type="entry name" value="muconate_cycloisomerase"/>
    <property type="match status" value="1"/>
</dbReference>
<keyword evidence="2 6" id="KW-0479">Metal-binding</keyword>
<dbReference type="Proteomes" id="UP000094067">
    <property type="component" value="Unassembled WGS sequence"/>
</dbReference>
<comment type="caution">
    <text evidence="9">The sequence shown here is derived from an EMBL/GenBank/DDBJ whole genome shotgun (WGS) entry which is preliminary data.</text>
</comment>
<dbReference type="SUPFAM" id="SSF54826">
    <property type="entry name" value="Enolase N-terminal domain-like"/>
    <property type="match status" value="1"/>
</dbReference>
<dbReference type="FunFam" id="3.30.390.10:FF:000009">
    <property type="entry name" value="Hydrophobic dipeptide epimerase"/>
    <property type="match status" value="1"/>
</dbReference>
<evidence type="ECO:0000259" key="8">
    <source>
        <dbReference type="SMART" id="SM00922"/>
    </source>
</evidence>
<feature type="binding site" evidence="6">
    <location>
        <position position="242"/>
    </location>
    <ligand>
        <name>Mg(2+)</name>
        <dbReference type="ChEBI" id="CHEBI:18420"/>
    </ligand>
</feature>
<evidence type="ECO:0000256" key="5">
    <source>
        <dbReference type="PIRSR" id="PIRSR634603-1"/>
    </source>
</evidence>
<feature type="binding site" evidence="6">
    <location>
        <position position="190"/>
    </location>
    <ligand>
        <name>Mg(2+)</name>
        <dbReference type="ChEBI" id="CHEBI:18420"/>
    </ligand>
</feature>
<protein>
    <recommendedName>
        <fullName evidence="7">Dipeptide epimerase</fullName>
        <ecNumber evidence="7">5.1.1.-</ecNumber>
    </recommendedName>
</protein>
<dbReference type="Pfam" id="PF13378">
    <property type="entry name" value="MR_MLE_C"/>
    <property type="match status" value="1"/>
</dbReference>
<dbReference type="EMBL" id="MCGH01000002">
    <property type="protein sequence ID" value="ODM05573.1"/>
    <property type="molecule type" value="Genomic_DNA"/>
</dbReference>
<evidence type="ECO:0000256" key="3">
    <source>
        <dbReference type="ARBA" id="ARBA00022842"/>
    </source>
</evidence>
<sequence>MKITDIKAEKVRIELTVPFRVAFAEINYSENLLLKVSTDEGIDGYGEAAPMPFVTGETIDSVISVINMIRPGLIGMDPMDIEKIHELMDTCIYGNSSAKCAVDLAMYDLMGKFMGQPVYKLLGGYSNRVQNDITIGISTPELMAEEARQHVLKDGFHILKIKAGINVEEDIRAMRLIRETVGPHIRLRVDANQGYSASDAVYAIQEFKKAGIEAVEQCLPHWDFEGSAYVRSKVNGIRIMLDESIHNHLDAARACKNGCADILNIKLMKCGGLFRASQINSIAEAFGVTCMVGCMMETKLATTAGVSLVAAKKNITEADCDSFLFYADEQTGMTGGFTRDNDIFTLLDAPGFGLDLSF</sequence>
<dbReference type="InterPro" id="IPR034603">
    <property type="entry name" value="Dipeptide_epimerase"/>
</dbReference>